<dbReference type="AlphaFoldDB" id="A0A2C6AZ14"/>
<evidence type="ECO:0000313" key="1">
    <source>
        <dbReference type="EMBL" id="PHH97516.1"/>
    </source>
</evidence>
<dbReference type="PROSITE" id="PS51257">
    <property type="entry name" value="PROKAR_LIPOPROTEIN"/>
    <property type="match status" value="1"/>
</dbReference>
<evidence type="ECO:0008006" key="3">
    <source>
        <dbReference type="Google" id="ProtNLM"/>
    </source>
</evidence>
<accession>A0A2C6AZ14</accession>
<sequence length="239" mass="28239">MKKILVILFSSLIMLSCGDKNGEVKKESIKKDAIKEDKLVTIEEVFKENSKAKEHLNSLMSKEYDEAHDRTEIISDDFNNEQKIFPISEKKTDKVKIEIFESKIKKEDIAKLNVYYVRGNISFSCVSNDGYFSFNKIIILTDNNRYEINGDVLSQDLEHEGKYTIQTSKFVIDQEKYDMIADMAYSEKVRIRFSKSDNNKDFELTKEEKERIKDMYIMFDGAILFRETINYYIEEYYKK</sequence>
<evidence type="ECO:0000313" key="2">
    <source>
        <dbReference type="Proteomes" id="UP000225199"/>
    </source>
</evidence>
<proteinExistence type="predicted"/>
<reference evidence="1 2" key="1">
    <citation type="submission" date="2017-06" db="EMBL/GenBank/DDBJ databases">
        <title>Draft genome sequence of Fusobacterium nucleatum subsp. polymorphum KCOM 1002 (=ChDC F175).</title>
        <authorList>
            <person name="Kook J.-K."/>
            <person name="Park S.-N."/>
            <person name="Lim Y.K."/>
            <person name="Roh H."/>
        </authorList>
    </citation>
    <scope>NUCLEOTIDE SEQUENCE [LARGE SCALE GENOMIC DNA]</scope>
    <source>
        <strain evidence="2">KCOM 1002 (ChDC F175)</strain>
    </source>
</reference>
<dbReference type="EMBL" id="NIRJ01000001">
    <property type="protein sequence ID" value="PHH97516.1"/>
    <property type="molecule type" value="Genomic_DNA"/>
</dbReference>
<organism evidence="1 2">
    <name type="scientific">Fusobacterium nucleatum subsp. polymorphum</name>
    <name type="common">Fusobacterium polymorphum</name>
    <dbReference type="NCBI Taxonomy" id="76857"/>
    <lineage>
        <taxon>Bacteria</taxon>
        <taxon>Fusobacteriati</taxon>
        <taxon>Fusobacteriota</taxon>
        <taxon>Fusobacteriia</taxon>
        <taxon>Fusobacteriales</taxon>
        <taxon>Fusobacteriaceae</taxon>
        <taxon>Fusobacterium</taxon>
    </lineage>
</organism>
<gene>
    <name evidence="1" type="ORF">CA840_09545</name>
</gene>
<dbReference type="Proteomes" id="UP000225199">
    <property type="component" value="Unassembled WGS sequence"/>
</dbReference>
<name>A0A2C6AZ14_FUSNP</name>
<comment type="caution">
    <text evidence="1">The sequence shown here is derived from an EMBL/GenBank/DDBJ whole genome shotgun (WGS) entry which is preliminary data.</text>
</comment>
<dbReference type="RefSeq" id="WP_098979312.1">
    <property type="nucleotide sequence ID" value="NZ_NIRJ01000001.1"/>
</dbReference>
<protein>
    <recommendedName>
        <fullName evidence="3">Lipoprotein</fullName>
    </recommendedName>
</protein>